<evidence type="ECO:0000256" key="3">
    <source>
        <dbReference type="SAM" id="MobiDB-lite"/>
    </source>
</evidence>
<reference evidence="5 6" key="1">
    <citation type="journal article" date="2012" name="Eukaryot. Cell">
        <title>Draft genome sequence of Wickerhamomyces ciferrii NRRL Y-1031 F-60-10.</title>
        <authorList>
            <person name="Schneider J."/>
            <person name="Andrea H."/>
            <person name="Blom J."/>
            <person name="Jaenicke S."/>
            <person name="Ruckert C."/>
            <person name="Schorsch C."/>
            <person name="Szczepanowski R."/>
            <person name="Farwick M."/>
            <person name="Goesmann A."/>
            <person name="Puhler A."/>
            <person name="Schaffer S."/>
            <person name="Tauch A."/>
            <person name="Kohler T."/>
            <person name="Brinkrolf K."/>
        </authorList>
    </citation>
    <scope>NUCLEOTIDE SEQUENCE [LARGE SCALE GENOMIC DNA]</scope>
    <source>
        <strain evidence="6">ATCC 14091 / BCRC 22168 / CBS 111 / JCM 3599 / NBRC 0793 / NRRL Y-1031 F-60-10</strain>
    </source>
</reference>
<dbReference type="InterPro" id="IPR001138">
    <property type="entry name" value="Zn2Cys6_DnaBD"/>
</dbReference>
<dbReference type="InParanoid" id="K0KSR5"/>
<evidence type="ECO:0000256" key="2">
    <source>
        <dbReference type="ARBA" id="ARBA00023242"/>
    </source>
</evidence>
<sequence length="596" mass="67387">MVSSGTYHQYQQILDFQGPEDNGVLKQRRARKKFKKSLDGCLCCKKRRKKCDEAKPICQNCTRIGLNCEWPSHVDTSASVTPKITPNVTPGPPDSNQQINSRSSQQDQNPFRINGNISKDQGADSDSTAPLPASLNIYSYSHDPIPNGDSIALVDQFLNIQMENKTENPPQTSIDIDLSKMDNMLSHIDDSIKPTNNYTIPGVVLDHDDQLCYNKFIDKFLPSITSSHELDNAFLPSTLIIPFAATSHTVREIFLACGATLLCFNKDEYQKMANDKYINCVNLLIQDLQNSPTGCEDHLFISVQLLQTLCLRDKNIGLNATKSASHLSASYEILKKRKIMTNGIPPVLDKVLCEYFVFNYPLTLMLCHHEKLSKKLVPSPFEFFDELSSFLTTDIVPNGNVWINHPMLGVSSKALEISAKTAWLCRLLQHPITQDDFNTAVDLKKMCEEEWETILQIPTETEGQIINLSFAKTHLQACFIILKKIVNWNTTIEELQPIVSHMIDEFKYCENIKDSDNGAIVSIWCLFVCGSSTLTLEQRDFLTKCFLRMAKKINSSLALKILKYFNIVWNEDLSKINHSIGFDFLFDTTVLDIVCT</sequence>
<protein>
    <recommendedName>
        <fullName evidence="4">Zn(2)-C6 fungal-type domain-containing protein</fullName>
    </recommendedName>
</protein>
<feature type="region of interest" description="Disordered" evidence="3">
    <location>
        <begin position="79"/>
        <end position="128"/>
    </location>
</feature>
<dbReference type="GO" id="GO:0000981">
    <property type="term" value="F:DNA-binding transcription factor activity, RNA polymerase II-specific"/>
    <property type="evidence" value="ECO:0007669"/>
    <property type="project" value="InterPro"/>
</dbReference>
<dbReference type="Gene3D" id="4.10.240.10">
    <property type="entry name" value="Zn(2)-C6 fungal-type DNA-binding domain"/>
    <property type="match status" value="1"/>
</dbReference>
<dbReference type="SMART" id="SM00066">
    <property type="entry name" value="GAL4"/>
    <property type="match status" value="1"/>
</dbReference>
<dbReference type="GO" id="GO:0005634">
    <property type="term" value="C:nucleus"/>
    <property type="evidence" value="ECO:0007669"/>
    <property type="project" value="UniProtKB-SubCell"/>
</dbReference>
<accession>K0KSR5</accession>
<evidence type="ECO:0000259" key="4">
    <source>
        <dbReference type="PROSITE" id="PS50048"/>
    </source>
</evidence>
<dbReference type="PANTHER" id="PTHR37534:SF46">
    <property type="entry name" value="ZN(II)2CYS6 TRANSCRIPTION FACTOR (EUROFUNG)"/>
    <property type="match status" value="1"/>
</dbReference>
<dbReference type="InterPro" id="IPR036864">
    <property type="entry name" value="Zn2-C6_fun-type_DNA-bd_sf"/>
</dbReference>
<keyword evidence="2" id="KW-0539">Nucleus</keyword>
<feature type="compositionally biased region" description="Polar residues" evidence="3">
    <location>
        <begin position="79"/>
        <end position="88"/>
    </location>
</feature>
<dbReference type="AlphaFoldDB" id="K0KSR5"/>
<dbReference type="SUPFAM" id="SSF57701">
    <property type="entry name" value="Zn2/Cys6 DNA-binding domain"/>
    <property type="match status" value="1"/>
</dbReference>
<dbReference type="HOGENOM" id="CLU_519817_0_0_1"/>
<dbReference type="Pfam" id="PF11951">
    <property type="entry name" value="Fungal_trans_2"/>
    <property type="match status" value="1"/>
</dbReference>
<proteinExistence type="predicted"/>
<organism evidence="5 6">
    <name type="scientific">Wickerhamomyces ciferrii (strain ATCC 14091 / BCRC 22168 / CBS 111 / JCM 3599 / NBRC 0793 / NRRL Y-1031 F-60-10)</name>
    <name type="common">Yeast</name>
    <name type="synonym">Pichia ciferrii</name>
    <dbReference type="NCBI Taxonomy" id="1206466"/>
    <lineage>
        <taxon>Eukaryota</taxon>
        <taxon>Fungi</taxon>
        <taxon>Dikarya</taxon>
        <taxon>Ascomycota</taxon>
        <taxon>Saccharomycotina</taxon>
        <taxon>Saccharomycetes</taxon>
        <taxon>Phaffomycetales</taxon>
        <taxon>Wickerhamomycetaceae</taxon>
        <taxon>Wickerhamomyces</taxon>
    </lineage>
</organism>
<comment type="subcellular location">
    <subcellularLocation>
        <location evidence="1">Nucleus</location>
    </subcellularLocation>
</comment>
<dbReference type="CDD" id="cd00067">
    <property type="entry name" value="GAL4"/>
    <property type="match status" value="1"/>
</dbReference>
<evidence type="ECO:0000313" key="6">
    <source>
        <dbReference type="Proteomes" id="UP000009328"/>
    </source>
</evidence>
<dbReference type="PANTHER" id="PTHR37534">
    <property type="entry name" value="TRANSCRIPTIONAL ACTIVATOR PROTEIN UGA3"/>
    <property type="match status" value="1"/>
</dbReference>
<feature type="compositionally biased region" description="Low complexity" evidence="3">
    <location>
        <begin position="95"/>
        <end position="109"/>
    </location>
</feature>
<feature type="domain" description="Zn(2)-C6 fungal-type" evidence="4">
    <location>
        <begin position="40"/>
        <end position="70"/>
    </location>
</feature>
<name>K0KSR5_WICCF</name>
<feature type="compositionally biased region" description="Polar residues" evidence="3">
    <location>
        <begin position="115"/>
        <end position="128"/>
    </location>
</feature>
<comment type="caution">
    <text evidence="5">The sequence shown here is derived from an EMBL/GenBank/DDBJ whole genome shotgun (WGS) entry which is preliminary data.</text>
</comment>
<dbReference type="STRING" id="1206466.K0KSR5"/>
<dbReference type="EMBL" id="CAIF01000234">
    <property type="protein sequence ID" value="CCH46201.1"/>
    <property type="molecule type" value="Genomic_DNA"/>
</dbReference>
<gene>
    <name evidence="5" type="ORF">BN7_5792</name>
</gene>
<keyword evidence="6" id="KW-1185">Reference proteome</keyword>
<dbReference type="Pfam" id="PF00172">
    <property type="entry name" value="Zn_clus"/>
    <property type="match status" value="1"/>
</dbReference>
<dbReference type="GO" id="GO:0008270">
    <property type="term" value="F:zinc ion binding"/>
    <property type="evidence" value="ECO:0007669"/>
    <property type="project" value="InterPro"/>
</dbReference>
<dbReference type="Proteomes" id="UP000009328">
    <property type="component" value="Unassembled WGS sequence"/>
</dbReference>
<dbReference type="PROSITE" id="PS50048">
    <property type="entry name" value="ZN2_CY6_FUNGAL_2"/>
    <property type="match status" value="1"/>
</dbReference>
<dbReference type="eggNOG" id="ENOG502S484">
    <property type="taxonomic scope" value="Eukaryota"/>
</dbReference>
<evidence type="ECO:0000256" key="1">
    <source>
        <dbReference type="ARBA" id="ARBA00004123"/>
    </source>
</evidence>
<evidence type="ECO:0000313" key="5">
    <source>
        <dbReference type="EMBL" id="CCH46201.1"/>
    </source>
</evidence>
<dbReference type="InterPro" id="IPR021858">
    <property type="entry name" value="Fun_TF"/>
</dbReference>
<dbReference type="PROSITE" id="PS00463">
    <property type="entry name" value="ZN2_CY6_FUNGAL_1"/>
    <property type="match status" value="1"/>
</dbReference>